<organism evidence="2 3">
    <name type="scientific">Tetracentron sinense</name>
    <name type="common">Spur-leaf</name>
    <dbReference type="NCBI Taxonomy" id="13715"/>
    <lineage>
        <taxon>Eukaryota</taxon>
        <taxon>Viridiplantae</taxon>
        <taxon>Streptophyta</taxon>
        <taxon>Embryophyta</taxon>
        <taxon>Tracheophyta</taxon>
        <taxon>Spermatophyta</taxon>
        <taxon>Magnoliopsida</taxon>
        <taxon>Trochodendrales</taxon>
        <taxon>Trochodendraceae</taxon>
        <taxon>Tetracentron</taxon>
    </lineage>
</organism>
<evidence type="ECO:0000256" key="1">
    <source>
        <dbReference type="SAM" id="MobiDB-lite"/>
    </source>
</evidence>
<name>A0A834YD12_TETSI</name>
<feature type="compositionally biased region" description="Basic and acidic residues" evidence="1">
    <location>
        <begin position="1"/>
        <end position="10"/>
    </location>
</feature>
<proteinExistence type="predicted"/>
<feature type="region of interest" description="Disordered" evidence="1">
    <location>
        <begin position="1"/>
        <end position="31"/>
    </location>
</feature>
<sequence>MELAKMERGQKAKKKRNSNDTEISGGLWKKKRDSKDTEISKLPGDIVMDILSRLPAKVLFNCRSMNVSVPWPLPRRWNLELRDVAKQAKRRFEPYYFLQFTTALPVWVALAEKLTEIVTLSEINRIETWKSRLVSHVQSLLFIVEASFGTQSVDD</sequence>
<comment type="caution">
    <text evidence="2">The sequence shown here is derived from an EMBL/GenBank/DDBJ whole genome shotgun (WGS) entry which is preliminary data.</text>
</comment>
<evidence type="ECO:0008006" key="4">
    <source>
        <dbReference type="Google" id="ProtNLM"/>
    </source>
</evidence>
<dbReference type="AlphaFoldDB" id="A0A834YD12"/>
<gene>
    <name evidence="2" type="ORF">HHK36_030542</name>
</gene>
<evidence type="ECO:0000313" key="2">
    <source>
        <dbReference type="EMBL" id="KAF8377169.1"/>
    </source>
</evidence>
<dbReference type="EMBL" id="JABCRI010000024">
    <property type="protein sequence ID" value="KAF8377169.1"/>
    <property type="molecule type" value="Genomic_DNA"/>
</dbReference>
<accession>A0A834YD12</accession>
<evidence type="ECO:0000313" key="3">
    <source>
        <dbReference type="Proteomes" id="UP000655225"/>
    </source>
</evidence>
<dbReference type="Proteomes" id="UP000655225">
    <property type="component" value="Unassembled WGS sequence"/>
</dbReference>
<dbReference type="SUPFAM" id="SSF81383">
    <property type="entry name" value="F-box domain"/>
    <property type="match status" value="1"/>
</dbReference>
<reference evidence="2 3" key="1">
    <citation type="submission" date="2020-04" db="EMBL/GenBank/DDBJ databases">
        <title>Plant Genome Project.</title>
        <authorList>
            <person name="Zhang R.-G."/>
        </authorList>
    </citation>
    <scope>NUCLEOTIDE SEQUENCE [LARGE SCALE GENOMIC DNA]</scope>
    <source>
        <strain evidence="2">YNK0</strain>
        <tissue evidence="2">Leaf</tissue>
    </source>
</reference>
<keyword evidence="3" id="KW-1185">Reference proteome</keyword>
<protein>
    <recommendedName>
        <fullName evidence="4">F-box domain-containing protein</fullName>
    </recommendedName>
</protein>
<dbReference type="InterPro" id="IPR036047">
    <property type="entry name" value="F-box-like_dom_sf"/>
</dbReference>